<proteinExistence type="predicted"/>
<evidence type="ECO:0000313" key="3">
    <source>
        <dbReference type="Proteomes" id="UP000094094"/>
    </source>
</evidence>
<name>A0A1D7VIZ1_9ACTN</name>
<dbReference type="EMBL" id="CP017157">
    <property type="protein sequence ID" value="AOP46697.1"/>
    <property type="molecule type" value="Genomic_DNA"/>
</dbReference>
<accession>A0A1D7VIZ1</accession>
<protein>
    <recommendedName>
        <fullName evidence="4">DUF4034 domain-containing protein</fullName>
    </recommendedName>
</protein>
<evidence type="ECO:0000313" key="2">
    <source>
        <dbReference type="EMBL" id="AOP46697.1"/>
    </source>
</evidence>
<dbReference type="Proteomes" id="UP000094094">
    <property type="component" value="Chromosome"/>
</dbReference>
<evidence type="ECO:0008006" key="4">
    <source>
        <dbReference type="Google" id="ProtNLM"/>
    </source>
</evidence>
<keyword evidence="3" id="KW-1185">Reference proteome</keyword>
<dbReference type="RefSeq" id="WP_069568681.1">
    <property type="nucleotide sequence ID" value="NZ_CP017157.1"/>
</dbReference>
<feature type="region of interest" description="Disordered" evidence="1">
    <location>
        <begin position="312"/>
        <end position="338"/>
    </location>
</feature>
<organism evidence="2 3">
    <name type="scientific">Streptomyces lydicus</name>
    <dbReference type="NCBI Taxonomy" id="47763"/>
    <lineage>
        <taxon>Bacteria</taxon>
        <taxon>Bacillati</taxon>
        <taxon>Actinomycetota</taxon>
        <taxon>Actinomycetes</taxon>
        <taxon>Kitasatosporales</taxon>
        <taxon>Streptomycetaceae</taxon>
        <taxon>Streptomyces</taxon>
    </lineage>
</organism>
<reference evidence="2 3" key="1">
    <citation type="submission" date="2016-09" db="EMBL/GenBank/DDBJ databases">
        <title>Complete genome sequencing of Streptomyces lydicus 103 and metabolic pathways analysis of antibiotic biosynthesis.</title>
        <authorList>
            <person name="Jia N."/>
            <person name="Ding M.-Z."/>
            <person name="Gao F."/>
            <person name="Yuan Y.-J."/>
        </authorList>
    </citation>
    <scope>NUCLEOTIDE SEQUENCE [LARGE SCALE GENOMIC DNA]</scope>
    <source>
        <strain evidence="2 3">103</strain>
    </source>
</reference>
<dbReference type="AlphaFoldDB" id="A0A1D7VIZ1"/>
<dbReference type="OrthoDB" id="7057927at2"/>
<dbReference type="KEGG" id="slc:SL103_10990"/>
<evidence type="ECO:0000256" key="1">
    <source>
        <dbReference type="SAM" id="MobiDB-lite"/>
    </source>
</evidence>
<gene>
    <name evidence="2" type="ORF">SL103_10990</name>
</gene>
<sequence length="338" mass="36054">MSISPSPPPPPPPALRRARRPGAPALAPALDDTELAVAADALALGQWARVRTLLAETGADWDRRGHRLTVLAGCPGSAAWAGDWQLAEPDSGDAATLLALATVRRALRGRTTTGDAAAACATAARMLPDDPTPWLGALLLARRAGTPDERAYAFHQIRARHPDHHHAHHLMTAALAEDRPDGTCGPHHPAHGFAARAAARAPADSPLALLPVVAHAERYRVRARAGLEPPDPADSGHWSTRHAHAVLRAAFDWWLEWEGEGHPRGKLDVNFLAHATFHQGRLAEAATLFRRIGPHATRAPWSYGGRDAEGAFRAAREAALGPDHDRDDGPDDDRGAPG</sequence>